<dbReference type="AlphaFoldDB" id="A0A915IF83"/>
<protein>
    <submittedName>
        <fullName evidence="2">Uncharacterized protein</fullName>
    </submittedName>
</protein>
<sequence>MLAELHNVPKTQIATTNGVCKVHPQDLCFIQSTASKPGQCRPAPVGVVAPNGQNWDGSGATHETLQQKSSIAARSRVKGRDNIKYDFFDLYKTDLIDFVDDLSDDDNNNEQLNCDLKFAHIYQIKKRIFFLILTFHRNIRRNGALEIFAQTVVDKRKFAAAKDEQTEKYPSFVNKVVKNVTFYRFEP</sequence>
<dbReference type="WBParaSite" id="nRc.2.0.1.t12820-RA">
    <property type="protein sequence ID" value="nRc.2.0.1.t12820-RA"/>
    <property type="gene ID" value="nRc.2.0.1.g12820"/>
</dbReference>
<reference evidence="2" key="1">
    <citation type="submission" date="2022-11" db="UniProtKB">
        <authorList>
            <consortium name="WormBaseParasite"/>
        </authorList>
    </citation>
    <scope>IDENTIFICATION</scope>
</reference>
<dbReference type="Proteomes" id="UP000887565">
    <property type="component" value="Unplaced"/>
</dbReference>
<keyword evidence="1" id="KW-1185">Reference proteome</keyword>
<organism evidence="1 2">
    <name type="scientific">Romanomermis culicivorax</name>
    <name type="common">Nematode worm</name>
    <dbReference type="NCBI Taxonomy" id="13658"/>
    <lineage>
        <taxon>Eukaryota</taxon>
        <taxon>Metazoa</taxon>
        <taxon>Ecdysozoa</taxon>
        <taxon>Nematoda</taxon>
        <taxon>Enoplea</taxon>
        <taxon>Dorylaimia</taxon>
        <taxon>Mermithida</taxon>
        <taxon>Mermithoidea</taxon>
        <taxon>Mermithidae</taxon>
        <taxon>Romanomermis</taxon>
    </lineage>
</organism>
<evidence type="ECO:0000313" key="2">
    <source>
        <dbReference type="WBParaSite" id="nRc.2.0.1.t12820-RA"/>
    </source>
</evidence>
<evidence type="ECO:0000313" key="1">
    <source>
        <dbReference type="Proteomes" id="UP000887565"/>
    </source>
</evidence>
<name>A0A915IF83_ROMCU</name>
<proteinExistence type="predicted"/>
<accession>A0A915IF83</accession>